<dbReference type="Gene3D" id="3.50.30.50">
    <property type="entry name" value="Putative cyclase"/>
    <property type="match status" value="1"/>
</dbReference>
<reference evidence="2 3" key="1">
    <citation type="submission" date="2024-01" db="EMBL/GenBank/DDBJ databases">
        <authorList>
            <person name="Allen C."/>
            <person name="Tagirdzhanova G."/>
        </authorList>
    </citation>
    <scope>NUCLEOTIDE SEQUENCE [LARGE SCALE GENOMIC DNA]</scope>
</reference>
<dbReference type="SUPFAM" id="SSF102198">
    <property type="entry name" value="Putative cyclase"/>
    <property type="match status" value="1"/>
</dbReference>
<dbReference type="InterPro" id="IPR037175">
    <property type="entry name" value="KFase_sf"/>
</dbReference>
<evidence type="ECO:0000313" key="2">
    <source>
        <dbReference type="EMBL" id="CAK7231350.1"/>
    </source>
</evidence>
<dbReference type="InterPro" id="IPR007325">
    <property type="entry name" value="KFase/CYL"/>
</dbReference>
<sequence>MSVQDPKSLPWDPSNDVFPARNAVPTVLPDRLNALPGAAWVWGKDDHLGRLNLLTPQRAAMAAREQIQTGQSARVDLPLDIPKHPAWQREPFQHGIKVILGEGGIGHDDTYCLNTQSGTQWDGFRHVSYGNTGLFYNGTTAADITGPYANGNGGIHHWCTRALAGRGVLLDYRAYATSQGVQYDSASSHAISYSDLVACGKHQGLDIRPASQGGDICPGDFLFIRSGFTEDYYQRRDKENLKIGERTSPTWAGLLQEEAVLDWLHDCYFAAVAGDAPAFEVWPTTESYKLHEHLLALWGVPIGEMLDLERVAALAREHKRWTFFFSTAPANCPGGVGSHVNGMAIF</sequence>
<evidence type="ECO:0000313" key="3">
    <source>
        <dbReference type="Proteomes" id="UP001642406"/>
    </source>
</evidence>
<dbReference type="Pfam" id="PF04199">
    <property type="entry name" value="Cyclase"/>
    <property type="match status" value="1"/>
</dbReference>
<name>A0ABP0CJW8_9PEZI</name>
<evidence type="ECO:0000256" key="1">
    <source>
        <dbReference type="ARBA" id="ARBA00007865"/>
    </source>
</evidence>
<organism evidence="2 3">
    <name type="scientific">Sporothrix bragantina</name>
    <dbReference type="NCBI Taxonomy" id="671064"/>
    <lineage>
        <taxon>Eukaryota</taxon>
        <taxon>Fungi</taxon>
        <taxon>Dikarya</taxon>
        <taxon>Ascomycota</taxon>
        <taxon>Pezizomycotina</taxon>
        <taxon>Sordariomycetes</taxon>
        <taxon>Sordariomycetidae</taxon>
        <taxon>Ophiostomatales</taxon>
        <taxon>Ophiostomataceae</taxon>
        <taxon>Sporothrix</taxon>
    </lineage>
</organism>
<dbReference type="PANTHER" id="PTHR34861">
    <property type="match status" value="1"/>
</dbReference>
<dbReference type="PANTHER" id="PTHR34861:SF10">
    <property type="entry name" value="CYCLASE"/>
    <property type="match status" value="1"/>
</dbReference>
<proteinExistence type="inferred from homology"/>
<gene>
    <name evidence="2" type="ORF">SBRCBS47491_007901</name>
</gene>
<protein>
    <recommendedName>
        <fullName evidence="4">Cyclase</fullName>
    </recommendedName>
</protein>
<comment type="caution">
    <text evidence="2">The sequence shown here is derived from an EMBL/GenBank/DDBJ whole genome shotgun (WGS) entry which is preliminary data.</text>
</comment>
<accession>A0ABP0CJW8</accession>
<dbReference type="EMBL" id="CAWUHC010000094">
    <property type="protein sequence ID" value="CAK7231350.1"/>
    <property type="molecule type" value="Genomic_DNA"/>
</dbReference>
<dbReference type="Proteomes" id="UP001642406">
    <property type="component" value="Unassembled WGS sequence"/>
</dbReference>
<comment type="similarity">
    <text evidence="1">Belongs to the Cyclase 1 superfamily.</text>
</comment>
<evidence type="ECO:0008006" key="4">
    <source>
        <dbReference type="Google" id="ProtNLM"/>
    </source>
</evidence>
<keyword evidence="3" id="KW-1185">Reference proteome</keyword>